<protein>
    <submittedName>
        <fullName evidence="1">Uncharacterized protein</fullName>
    </submittedName>
</protein>
<proteinExistence type="predicted"/>
<evidence type="ECO:0000313" key="1">
    <source>
        <dbReference type="EMBL" id="SPC26102.1"/>
    </source>
</evidence>
<reference evidence="1 2" key="1">
    <citation type="submission" date="2018-01" db="EMBL/GenBank/DDBJ databases">
        <authorList>
            <person name="Clerissi C."/>
        </authorList>
    </citation>
    <scope>NUCLEOTIDE SEQUENCE [LARGE SCALE GENOMIC DNA]</scope>
    <source>
        <strain evidence="1">Cupriavidus taiwanensis STM 6021</strain>
    </source>
</reference>
<dbReference type="AlphaFoldDB" id="A0A7Z7NQL1"/>
<evidence type="ECO:0000313" key="2">
    <source>
        <dbReference type="Proteomes" id="UP000257139"/>
    </source>
</evidence>
<dbReference type="Proteomes" id="UP000257139">
    <property type="component" value="Unassembled WGS sequence"/>
</dbReference>
<accession>A0A7Z7NQL1</accession>
<organism evidence="1 2">
    <name type="scientific">Cupriavidus taiwanensis</name>
    <dbReference type="NCBI Taxonomy" id="164546"/>
    <lineage>
        <taxon>Bacteria</taxon>
        <taxon>Pseudomonadati</taxon>
        <taxon>Pseudomonadota</taxon>
        <taxon>Betaproteobacteria</taxon>
        <taxon>Burkholderiales</taxon>
        <taxon>Burkholderiaceae</taxon>
        <taxon>Cupriavidus</taxon>
    </lineage>
</organism>
<gene>
    <name evidence="1" type="ORF">CBM2594_U40007</name>
</gene>
<comment type="caution">
    <text evidence="1">The sequence shown here is derived from an EMBL/GenBank/DDBJ whole genome shotgun (WGS) entry which is preliminary data.</text>
</comment>
<sequence length="55" mass="6099">MNVSRLADWVWHTPLSAGASPTLSAKIESASRLGSYLALHYKTSIMRVAHQFIMP</sequence>
<dbReference type="EMBL" id="OGUU01000051">
    <property type="protein sequence ID" value="SPC26102.1"/>
    <property type="molecule type" value="Genomic_DNA"/>
</dbReference>
<name>A0A7Z7NQL1_9BURK</name>